<name>A0ACA9MWJ8_9GLOM</name>
<reference evidence="1" key="1">
    <citation type="submission" date="2021-06" db="EMBL/GenBank/DDBJ databases">
        <authorList>
            <person name="Kallberg Y."/>
            <person name="Tangrot J."/>
            <person name="Rosling A."/>
        </authorList>
    </citation>
    <scope>NUCLEOTIDE SEQUENCE</scope>
    <source>
        <strain evidence="1">MA461A</strain>
    </source>
</reference>
<protein>
    <submittedName>
        <fullName evidence="1">368_t:CDS:1</fullName>
    </submittedName>
</protein>
<comment type="caution">
    <text evidence="1">The sequence shown here is derived from an EMBL/GenBank/DDBJ whole genome shotgun (WGS) entry which is preliminary data.</text>
</comment>
<evidence type="ECO:0000313" key="2">
    <source>
        <dbReference type="Proteomes" id="UP000789920"/>
    </source>
</evidence>
<accession>A0ACA9MWJ8</accession>
<evidence type="ECO:0000313" key="1">
    <source>
        <dbReference type="EMBL" id="CAG8617141.1"/>
    </source>
</evidence>
<feature type="non-terminal residue" evidence="1">
    <location>
        <position position="1"/>
    </location>
</feature>
<dbReference type="EMBL" id="CAJVQC010010483">
    <property type="protein sequence ID" value="CAG8617141.1"/>
    <property type="molecule type" value="Genomic_DNA"/>
</dbReference>
<sequence length="502" mass="57772">TTDYFRSNLSSNILKGIFYPSTFIGKVLMGDMLWLWPISMFIRTHAYKFKCEKIAYHIFVKVLDDPYCPSLCIWWSQWTYDYIMGGVKTLEWCILLLIGLIVSICYDAFEDAYYNPAPRFCEVVYDNDEEKPTFQGICAISYIRADKTQSTFVLAEKISKSLYCPVFWLDALCINQEDPNDRHAQLVAMAEVFRQATYVAVLLEQSDFGYGPGFMLNKTAILNLKRWTQDVWTAQEHVIGPIVLFYDKNGSFISEDAVLLLLEDAKQNGDIEAAEMLPIFYRVRECRIRRGVSLGDAWYLISDRLTDDPKNYIFGMLGILHPMIRHHFIHGSRCVNFEDGMQQILRLACERGDLSWLHVIGKQSSPGRYNWLVPTPGEKSHFDVEYIRSAATGWKIEYYNNDIRTSAVDGIIREFDVDKQIIEIENYGNVIFQGSFTLLNGEKLSIGMNVYLVAYLILLYTLDQEAKFAIVKQGLNGETHLIGVVKGKYYGPLNPHQWVSIP</sequence>
<organism evidence="1 2">
    <name type="scientific">Racocetra persica</name>
    <dbReference type="NCBI Taxonomy" id="160502"/>
    <lineage>
        <taxon>Eukaryota</taxon>
        <taxon>Fungi</taxon>
        <taxon>Fungi incertae sedis</taxon>
        <taxon>Mucoromycota</taxon>
        <taxon>Glomeromycotina</taxon>
        <taxon>Glomeromycetes</taxon>
        <taxon>Diversisporales</taxon>
        <taxon>Gigasporaceae</taxon>
        <taxon>Racocetra</taxon>
    </lineage>
</organism>
<keyword evidence="2" id="KW-1185">Reference proteome</keyword>
<proteinExistence type="predicted"/>
<gene>
    <name evidence="1" type="ORF">RPERSI_LOCUS6555</name>
</gene>
<dbReference type="Proteomes" id="UP000789920">
    <property type="component" value="Unassembled WGS sequence"/>
</dbReference>